<evidence type="ECO:0000256" key="1">
    <source>
        <dbReference type="ARBA" id="ARBA00004173"/>
    </source>
</evidence>
<evidence type="ECO:0000313" key="9">
    <source>
        <dbReference type="EMBL" id="RDL34456.1"/>
    </source>
</evidence>
<evidence type="ECO:0000256" key="6">
    <source>
        <dbReference type="ARBA" id="ARBA00023274"/>
    </source>
</evidence>
<dbReference type="InterPro" id="IPR021757">
    <property type="entry name" value="Ribosomal_mL46_N"/>
</dbReference>
<dbReference type="FunFam" id="3.90.79.10:FF:000018">
    <property type="entry name" value="39S ribosomal protein L46, mitochondrial"/>
    <property type="match status" value="1"/>
</dbReference>
<dbReference type="GO" id="GO:0005762">
    <property type="term" value="C:mitochondrial large ribosomal subunit"/>
    <property type="evidence" value="ECO:0007669"/>
    <property type="project" value="TreeGrafter"/>
</dbReference>
<dbReference type="PANTHER" id="PTHR13124:SF12">
    <property type="entry name" value="LARGE RIBOSOMAL SUBUNIT PROTEIN ML46"/>
    <property type="match status" value="1"/>
</dbReference>
<dbReference type="InterPro" id="IPR033650">
    <property type="entry name" value="Ribosomal_mL46_NUDIX"/>
</dbReference>
<feature type="domain" description="Large ribosomal subunit protein mL46 N-terminal" evidence="8">
    <location>
        <begin position="72"/>
        <end position="215"/>
    </location>
</feature>
<dbReference type="OrthoDB" id="414075at2759"/>
<dbReference type="RefSeq" id="XP_031867438.1">
    <property type="nucleotide sequence ID" value="XM_032016207.1"/>
</dbReference>
<dbReference type="EMBL" id="NPIC01000007">
    <property type="protein sequence ID" value="RDL34456.1"/>
    <property type="molecule type" value="Genomic_DNA"/>
</dbReference>
<accession>A0A370TGY5</accession>
<dbReference type="GeneID" id="43600433"/>
<dbReference type="InterPro" id="IPR015797">
    <property type="entry name" value="NUDIX_hydrolase-like_dom_sf"/>
</dbReference>
<dbReference type="STRING" id="2656787.A0A370TGY5"/>
<comment type="similarity">
    <text evidence="2">Belongs to the mitochondrion-specific ribosomal protein mL46 family.</text>
</comment>
<keyword evidence="10" id="KW-1185">Reference proteome</keyword>
<protein>
    <recommendedName>
        <fullName evidence="7">Large ribosomal subunit protein mL46</fullName>
    </recommendedName>
</protein>
<dbReference type="SUPFAM" id="SSF55811">
    <property type="entry name" value="Nudix"/>
    <property type="match status" value="1"/>
</dbReference>
<organism evidence="9 10">
    <name type="scientific">Venustampulla echinocandica</name>
    <dbReference type="NCBI Taxonomy" id="2656787"/>
    <lineage>
        <taxon>Eukaryota</taxon>
        <taxon>Fungi</taxon>
        <taxon>Dikarya</taxon>
        <taxon>Ascomycota</taxon>
        <taxon>Pezizomycotina</taxon>
        <taxon>Leotiomycetes</taxon>
        <taxon>Helotiales</taxon>
        <taxon>Pleuroascaceae</taxon>
        <taxon>Venustampulla</taxon>
    </lineage>
</organism>
<dbReference type="AlphaFoldDB" id="A0A370TGY5"/>
<sequence>MTASSRGSRAAASLIRGHPRVCSDCINYITKASTRRSYAVAASTFKPADGPTIHHPNIDALPPVTSSAAPEYKTKAGILLSRPPLLTRTLTPFEKAFFFYQKRLNERLAVPFSRYFYFKKDTPADADWKLKAKERGGVPARELGGYQAYGKLGWNDEILMGDTTSETEHAIEALVKDSQLRAVEGKDGASVEVKPGEEAEDNKIEKPLKRYTRADVRKDFRRLDRKLERTLYLLVQRKNGGWGFPAGELAGRENLHQAAERVIVQTAGVNMNTWVVGHVPIGHYVMKPRTDKTVEIAGEKTFFMKGRIMAGQANLEGNQFGLSDFRWATREEVERLVSPKYYSYVRNMLADR</sequence>
<evidence type="ECO:0000256" key="3">
    <source>
        <dbReference type="ARBA" id="ARBA00022946"/>
    </source>
</evidence>
<comment type="subcellular location">
    <subcellularLocation>
        <location evidence="1">Mitochondrion</location>
    </subcellularLocation>
</comment>
<keyword evidence="5" id="KW-0496">Mitochondrion</keyword>
<dbReference type="Pfam" id="PF11788">
    <property type="entry name" value="MRP-L46"/>
    <property type="match status" value="1"/>
</dbReference>
<evidence type="ECO:0000313" key="10">
    <source>
        <dbReference type="Proteomes" id="UP000254866"/>
    </source>
</evidence>
<evidence type="ECO:0000256" key="2">
    <source>
        <dbReference type="ARBA" id="ARBA00009070"/>
    </source>
</evidence>
<keyword evidence="6" id="KW-0687">Ribonucleoprotein</keyword>
<keyword evidence="3" id="KW-0809">Transit peptide</keyword>
<keyword evidence="4" id="KW-0689">Ribosomal protein</keyword>
<dbReference type="PANTHER" id="PTHR13124">
    <property type="entry name" value="39S RIBOSOMAL PROTEIN L46, MITOCHONDRIAL PRECURSOR-RELATED"/>
    <property type="match status" value="1"/>
</dbReference>
<proteinExistence type="inferred from homology"/>
<comment type="caution">
    <text evidence="9">The sequence shown here is derived from an EMBL/GenBank/DDBJ whole genome shotgun (WGS) entry which is preliminary data.</text>
</comment>
<dbReference type="Proteomes" id="UP000254866">
    <property type="component" value="Unassembled WGS sequence"/>
</dbReference>
<reference evidence="9 10" key="1">
    <citation type="journal article" date="2018" name="IMA Fungus">
        <title>IMA Genome-F 9: Draft genome sequence of Annulohypoxylon stygium, Aspergillus mulundensis, Berkeleyomyces basicola (syn. Thielaviopsis basicola), Ceratocystis smalleyi, two Cercospora beticola strains, Coleophoma cylindrospora, Fusarium fracticaudum, Phialophora cf. hyalina, and Morchella septimelata.</title>
        <authorList>
            <person name="Wingfield B.D."/>
            <person name="Bills G.F."/>
            <person name="Dong Y."/>
            <person name="Huang W."/>
            <person name="Nel W.J."/>
            <person name="Swalarsk-Parry B.S."/>
            <person name="Vaghefi N."/>
            <person name="Wilken P.M."/>
            <person name="An Z."/>
            <person name="de Beer Z.W."/>
            <person name="De Vos L."/>
            <person name="Chen L."/>
            <person name="Duong T.A."/>
            <person name="Gao Y."/>
            <person name="Hammerbacher A."/>
            <person name="Kikkert J.R."/>
            <person name="Li Y."/>
            <person name="Li H."/>
            <person name="Li K."/>
            <person name="Li Q."/>
            <person name="Liu X."/>
            <person name="Ma X."/>
            <person name="Naidoo K."/>
            <person name="Pethybridge S.J."/>
            <person name="Sun J."/>
            <person name="Steenkamp E.T."/>
            <person name="van der Nest M.A."/>
            <person name="van Wyk S."/>
            <person name="Wingfield M.J."/>
            <person name="Xiong C."/>
            <person name="Yue Q."/>
            <person name="Zhang X."/>
        </authorList>
    </citation>
    <scope>NUCLEOTIDE SEQUENCE [LARGE SCALE GENOMIC DNA]</scope>
    <source>
        <strain evidence="9 10">BP 5553</strain>
    </source>
</reference>
<gene>
    <name evidence="9" type="ORF">BP5553_07584</name>
</gene>
<evidence type="ECO:0000256" key="7">
    <source>
        <dbReference type="ARBA" id="ARBA00035190"/>
    </source>
</evidence>
<evidence type="ECO:0000259" key="8">
    <source>
        <dbReference type="Pfam" id="PF11788"/>
    </source>
</evidence>
<dbReference type="CDD" id="cd04661">
    <property type="entry name" value="NUDIX_MRP_L46"/>
    <property type="match status" value="1"/>
</dbReference>
<evidence type="ECO:0000256" key="5">
    <source>
        <dbReference type="ARBA" id="ARBA00023128"/>
    </source>
</evidence>
<dbReference type="InterPro" id="IPR040008">
    <property type="entry name" value="Ribosomal_mL46"/>
</dbReference>
<name>A0A370TGY5_9HELO</name>
<dbReference type="GO" id="GO:0005743">
    <property type="term" value="C:mitochondrial inner membrane"/>
    <property type="evidence" value="ECO:0007669"/>
    <property type="project" value="UniProtKB-ARBA"/>
</dbReference>
<dbReference type="GO" id="GO:0003735">
    <property type="term" value="F:structural constituent of ribosome"/>
    <property type="evidence" value="ECO:0007669"/>
    <property type="project" value="InterPro"/>
</dbReference>
<evidence type="ECO:0000256" key="4">
    <source>
        <dbReference type="ARBA" id="ARBA00022980"/>
    </source>
</evidence>
<dbReference type="Gene3D" id="3.90.79.10">
    <property type="entry name" value="Nucleoside Triphosphate Pyrophosphohydrolase"/>
    <property type="match status" value="1"/>
</dbReference>